<dbReference type="PROSITE" id="PS50850">
    <property type="entry name" value="MFS"/>
    <property type="match status" value="1"/>
</dbReference>
<feature type="transmembrane region" description="Helical" evidence="6">
    <location>
        <begin position="277"/>
        <end position="297"/>
    </location>
</feature>
<feature type="transmembrane region" description="Helical" evidence="6">
    <location>
        <begin position="245"/>
        <end position="265"/>
    </location>
</feature>
<feature type="transmembrane region" description="Helical" evidence="6">
    <location>
        <begin position="39"/>
        <end position="62"/>
    </location>
</feature>
<dbReference type="GO" id="GO:0022857">
    <property type="term" value="F:transmembrane transporter activity"/>
    <property type="evidence" value="ECO:0007669"/>
    <property type="project" value="InterPro"/>
</dbReference>
<evidence type="ECO:0000256" key="3">
    <source>
        <dbReference type="ARBA" id="ARBA00022692"/>
    </source>
</evidence>
<organism evidence="8 9">
    <name type="scientific">Cryobacterium psychrotolerans</name>
    <dbReference type="NCBI Taxonomy" id="386301"/>
    <lineage>
        <taxon>Bacteria</taxon>
        <taxon>Bacillati</taxon>
        <taxon>Actinomycetota</taxon>
        <taxon>Actinomycetes</taxon>
        <taxon>Micrococcales</taxon>
        <taxon>Microbacteriaceae</taxon>
        <taxon>Cryobacterium</taxon>
    </lineage>
</organism>
<dbReference type="PANTHER" id="PTHR42688:SF1">
    <property type="entry name" value="BLR5212 PROTEIN"/>
    <property type="match status" value="1"/>
</dbReference>
<evidence type="ECO:0000256" key="4">
    <source>
        <dbReference type="ARBA" id="ARBA00022989"/>
    </source>
</evidence>
<keyword evidence="9" id="KW-1185">Reference proteome</keyword>
<name>A0A1G8Y4B3_9MICO</name>
<evidence type="ECO:0000313" key="9">
    <source>
        <dbReference type="Proteomes" id="UP000198701"/>
    </source>
</evidence>
<evidence type="ECO:0000256" key="5">
    <source>
        <dbReference type="ARBA" id="ARBA00023136"/>
    </source>
</evidence>
<evidence type="ECO:0000256" key="6">
    <source>
        <dbReference type="SAM" id="Phobius"/>
    </source>
</evidence>
<keyword evidence="4 6" id="KW-1133">Transmembrane helix</keyword>
<dbReference type="CDD" id="cd17370">
    <property type="entry name" value="MFS_MJ1317_like"/>
    <property type="match status" value="1"/>
</dbReference>
<comment type="subcellular location">
    <subcellularLocation>
        <location evidence="1">Cell membrane</location>
        <topology evidence="1">Multi-pass membrane protein</topology>
    </subcellularLocation>
</comment>
<evidence type="ECO:0000313" key="8">
    <source>
        <dbReference type="EMBL" id="SDJ97689.1"/>
    </source>
</evidence>
<dbReference type="EMBL" id="FNFU01000002">
    <property type="protein sequence ID" value="SDJ97689.1"/>
    <property type="molecule type" value="Genomic_DNA"/>
</dbReference>
<dbReference type="PANTHER" id="PTHR42688">
    <property type="entry name" value="CONSERVED PROTEIN"/>
    <property type="match status" value="1"/>
</dbReference>
<dbReference type="Gene3D" id="1.20.1250.20">
    <property type="entry name" value="MFS general substrate transporter like domains"/>
    <property type="match status" value="2"/>
</dbReference>
<evidence type="ECO:0000256" key="1">
    <source>
        <dbReference type="ARBA" id="ARBA00004651"/>
    </source>
</evidence>
<dbReference type="AlphaFoldDB" id="A0A1G8Y4B3"/>
<dbReference type="InterPro" id="IPR036259">
    <property type="entry name" value="MFS_trans_sf"/>
</dbReference>
<feature type="transmembrane region" description="Helical" evidence="6">
    <location>
        <begin position="366"/>
        <end position="389"/>
    </location>
</feature>
<dbReference type="GO" id="GO:0005886">
    <property type="term" value="C:plasma membrane"/>
    <property type="evidence" value="ECO:0007669"/>
    <property type="project" value="UniProtKB-SubCell"/>
</dbReference>
<reference evidence="8 9" key="1">
    <citation type="submission" date="2016-10" db="EMBL/GenBank/DDBJ databases">
        <authorList>
            <person name="de Groot N.N."/>
        </authorList>
    </citation>
    <scope>NUCLEOTIDE SEQUENCE [LARGE SCALE GENOMIC DNA]</scope>
    <source>
        <strain evidence="8 9">CGMCC 1.5382</strain>
    </source>
</reference>
<evidence type="ECO:0000256" key="2">
    <source>
        <dbReference type="ARBA" id="ARBA00022475"/>
    </source>
</evidence>
<dbReference type="InterPro" id="IPR011701">
    <property type="entry name" value="MFS"/>
</dbReference>
<feature type="transmembrane region" description="Helical" evidence="6">
    <location>
        <begin position="173"/>
        <end position="193"/>
    </location>
</feature>
<proteinExistence type="predicted"/>
<feature type="transmembrane region" description="Helical" evidence="6">
    <location>
        <begin position="82"/>
        <end position="115"/>
    </location>
</feature>
<evidence type="ECO:0000259" key="7">
    <source>
        <dbReference type="PROSITE" id="PS50850"/>
    </source>
</evidence>
<dbReference type="RefSeq" id="WP_241982772.1">
    <property type="nucleotide sequence ID" value="NZ_FNFU01000002.1"/>
</dbReference>
<dbReference type="SUPFAM" id="SSF103473">
    <property type="entry name" value="MFS general substrate transporter"/>
    <property type="match status" value="1"/>
</dbReference>
<feature type="transmembrane region" description="Helical" evidence="6">
    <location>
        <begin position="395"/>
        <end position="414"/>
    </location>
</feature>
<sequence length="427" mass="43074">MKSGAPQWTAWQVVVGFGAISLMVDVVADGARSVAGPLLGELGATALVVGLVTGAAEALGYTLRLATGPLVDRTGRYWGFTIVGYAVTGLSVPLLAFTPFLGAIGLSVAATLILLERTGKAVRTPAKTVLLGFAAGAVGRGRGFAVHKLFDQLGAFGGPLLVAALIATTGSLWPAFAALSIPAVLAFAMLLWMRSRVPDPSVYEPGQVSDETAVAGREDETEATVRGGAAAPVGSAGQDGLPLTFLLFSVSTGLIMFGLVGFGVISFHLIDSDLVELAAVPLVFAAGTLAAAAAALGSGWAYDHIGGAVLLVVPFLVAGVPALSLSPTLAGALLGVVLWGAAMGVQDSTVKALVADLVPSPRRGTAYGVFAVFQGAGAFAGAAFAGALYPDAAQLSLITVPAQAVALVLLIAVVRRQRRLARVPAPD</sequence>
<keyword evidence="3 6" id="KW-0812">Transmembrane</keyword>
<dbReference type="Proteomes" id="UP000198701">
    <property type="component" value="Unassembled WGS sequence"/>
</dbReference>
<dbReference type="Pfam" id="PF07690">
    <property type="entry name" value="MFS_1"/>
    <property type="match status" value="1"/>
</dbReference>
<dbReference type="STRING" id="386301.SAMN05216282_10215"/>
<protein>
    <submittedName>
        <fullName evidence="8">Major Facilitator Superfamily protein</fullName>
    </submittedName>
</protein>
<keyword evidence="5 6" id="KW-0472">Membrane</keyword>
<accession>A0A1G8Y4B3</accession>
<feature type="transmembrane region" description="Helical" evidence="6">
    <location>
        <begin position="304"/>
        <end position="323"/>
    </location>
</feature>
<dbReference type="InterPro" id="IPR052425">
    <property type="entry name" value="Uncharacterized_MFS-type"/>
</dbReference>
<feature type="transmembrane region" description="Helical" evidence="6">
    <location>
        <begin position="6"/>
        <end position="27"/>
    </location>
</feature>
<feature type="domain" description="Major facilitator superfamily (MFS) profile" evidence="7">
    <location>
        <begin position="11"/>
        <end position="419"/>
    </location>
</feature>
<dbReference type="InterPro" id="IPR020846">
    <property type="entry name" value="MFS_dom"/>
</dbReference>
<feature type="transmembrane region" description="Helical" evidence="6">
    <location>
        <begin position="329"/>
        <end position="345"/>
    </location>
</feature>
<keyword evidence="2" id="KW-1003">Cell membrane</keyword>
<gene>
    <name evidence="8" type="ORF">SAMN05216282_10215</name>
</gene>